<accession>A0ABT7YSL1</accession>
<dbReference type="Proteomes" id="UP001171902">
    <property type="component" value="Unassembled WGS sequence"/>
</dbReference>
<proteinExistence type="predicted"/>
<dbReference type="EMBL" id="JAUEMJ010000005">
    <property type="protein sequence ID" value="MDN3241631.1"/>
    <property type="molecule type" value="Genomic_DNA"/>
</dbReference>
<dbReference type="RefSeq" id="WP_289958537.1">
    <property type="nucleotide sequence ID" value="NZ_JAUEMJ010000005.1"/>
</dbReference>
<evidence type="ECO:0000313" key="2">
    <source>
        <dbReference type="Proteomes" id="UP001171902"/>
    </source>
</evidence>
<comment type="caution">
    <text evidence="1">The sequence shown here is derived from an EMBL/GenBank/DDBJ whole genome shotgun (WGS) entry which is preliminary data.</text>
</comment>
<evidence type="ECO:0008006" key="3">
    <source>
        <dbReference type="Google" id="ProtNLM"/>
    </source>
</evidence>
<name>A0ABT7YSL1_9ACTN</name>
<sequence>MKQQKKIAVKPVATERAEEKLLAPNSNNHATVSTAFAWAQ</sequence>
<reference evidence="1" key="1">
    <citation type="submission" date="2023-06" db="EMBL/GenBank/DDBJ databases">
        <title>Gycomyces niveus sp.nov., a novel actinomycete isolated from soil in Shouguang.</title>
        <authorList>
            <person name="Yang X."/>
            <person name="Zhao J."/>
        </authorList>
    </citation>
    <scope>NUCLEOTIDE SEQUENCE</scope>
    <source>
        <strain evidence="1">NEAU C2</strain>
    </source>
</reference>
<evidence type="ECO:0000313" key="1">
    <source>
        <dbReference type="EMBL" id="MDN3241631.1"/>
    </source>
</evidence>
<keyword evidence="2" id="KW-1185">Reference proteome</keyword>
<protein>
    <recommendedName>
        <fullName evidence="3">Anacyclamide/piricyclamide family prenylated cyclic peptide</fullName>
    </recommendedName>
</protein>
<organism evidence="1 2">
    <name type="scientific">Glycomyces tritici</name>
    <dbReference type="NCBI Taxonomy" id="2665176"/>
    <lineage>
        <taxon>Bacteria</taxon>
        <taxon>Bacillati</taxon>
        <taxon>Actinomycetota</taxon>
        <taxon>Actinomycetes</taxon>
        <taxon>Glycomycetales</taxon>
        <taxon>Glycomycetaceae</taxon>
        <taxon>Glycomyces</taxon>
    </lineage>
</organism>
<gene>
    <name evidence="1" type="ORF">QWI33_18045</name>
</gene>